<reference evidence="3 4" key="1">
    <citation type="submission" date="2019-10" db="EMBL/GenBank/DDBJ databases">
        <title>A novel species.</title>
        <authorList>
            <person name="Gao J."/>
        </authorList>
    </citation>
    <scope>NUCLEOTIDE SEQUENCE [LARGE SCALE GENOMIC DNA]</scope>
    <source>
        <strain evidence="3 4">QMT-28</strain>
    </source>
</reference>
<keyword evidence="2" id="KW-1133">Transmembrane helix</keyword>
<gene>
    <name evidence="3" type="ORF">GFH48_22055</name>
</gene>
<name>A0A5Q0LQY8_9ACTN</name>
<evidence type="ECO:0000313" key="4">
    <source>
        <dbReference type="Proteomes" id="UP000326179"/>
    </source>
</evidence>
<evidence type="ECO:0000313" key="3">
    <source>
        <dbReference type="EMBL" id="QFZ78886.1"/>
    </source>
</evidence>
<dbReference type="EMBL" id="CP045643">
    <property type="protein sequence ID" value="QFZ78886.1"/>
    <property type="molecule type" value="Genomic_DNA"/>
</dbReference>
<dbReference type="AlphaFoldDB" id="A0A5Q0LQY8"/>
<evidence type="ECO:0000256" key="2">
    <source>
        <dbReference type="SAM" id="Phobius"/>
    </source>
</evidence>
<keyword evidence="4" id="KW-1185">Reference proteome</keyword>
<feature type="region of interest" description="Disordered" evidence="1">
    <location>
        <begin position="1"/>
        <end position="58"/>
    </location>
</feature>
<feature type="compositionally biased region" description="Pro residues" evidence="1">
    <location>
        <begin position="1"/>
        <end position="14"/>
    </location>
</feature>
<dbReference type="KEGG" id="sfy:GFH48_22055"/>
<feature type="compositionally biased region" description="Low complexity" evidence="1">
    <location>
        <begin position="15"/>
        <end position="36"/>
    </location>
</feature>
<sequence>MPATPPPAAEPEAPPTAAVPGAPAATADPAEASVPAVAGSESPSTGDEPRTSPAPRKDRRVLRAVLRWTAAAVVFAAVGTSAAYGITGMDRTDVPGLATESDGRWDYPTISMPPLPSGSPRAFAESNRGGTHYADLRRLVLPAPNGAHADPALRGADGWLATKTFLAEYGTQVDRENLGQQLTDHGLRHIAARGWTTPDGTHTRIYLLQFGTAAVADEMNSPGLTNYDMPSHEMRGAGLTKADEQFSTHATVDDVTRHAFVETKPYGAEQVREAYLAAGDTLAVIVQSRKGAAKAVPFQQTVTLQSQLLG</sequence>
<keyword evidence="2" id="KW-0812">Transmembrane</keyword>
<accession>A0A5Q0LQY8</accession>
<keyword evidence="2" id="KW-0472">Membrane</keyword>
<feature type="transmembrane region" description="Helical" evidence="2">
    <location>
        <begin position="65"/>
        <end position="86"/>
    </location>
</feature>
<evidence type="ECO:0000256" key="1">
    <source>
        <dbReference type="SAM" id="MobiDB-lite"/>
    </source>
</evidence>
<proteinExistence type="predicted"/>
<dbReference type="Proteomes" id="UP000326179">
    <property type="component" value="Chromosome"/>
</dbReference>
<protein>
    <submittedName>
        <fullName evidence="3">Uncharacterized protein</fullName>
    </submittedName>
</protein>
<organism evidence="3 4">
    <name type="scientific">Streptomyces fagopyri</name>
    <dbReference type="NCBI Taxonomy" id="2662397"/>
    <lineage>
        <taxon>Bacteria</taxon>
        <taxon>Bacillati</taxon>
        <taxon>Actinomycetota</taxon>
        <taxon>Actinomycetes</taxon>
        <taxon>Kitasatosporales</taxon>
        <taxon>Streptomycetaceae</taxon>
        <taxon>Streptomyces</taxon>
    </lineage>
</organism>